<keyword evidence="6" id="KW-0547">Nucleotide-binding</keyword>
<dbReference type="SUPFAM" id="SSF55874">
    <property type="entry name" value="ATPase domain of HSP90 chaperone/DNA topoisomerase II/histidine kinase"/>
    <property type="match status" value="1"/>
</dbReference>
<dbReference type="PROSITE" id="PS50109">
    <property type="entry name" value="HIS_KIN"/>
    <property type="match status" value="1"/>
</dbReference>
<name>A0A2P8GYW3_9MICO</name>
<evidence type="ECO:0000313" key="15">
    <source>
        <dbReference type="Proteomes" id="UP000268291"/>
    </source>
</evidence>
<dbReference type="GO" id="GO:0005524">
    <property type="term" value="F:ATP binding"/>
    <property type="evidence" value="ECO:0007669"/>
    <property type="project" value="UniProtKB-KW"/>
</dbReference>
<dbReference type="PRINTS" id="PR00344">
    <property type="entry name" value="BCTRLSENSOR"/>
</dbReference>
<dbReference type="SMART" id="SM00387">
    <property type="entry name" value="HATPase_c"/>
    <property type="match status" value="1"/>
</dbReference>
<evidence type="ECO:0000256" key="3">
    <source>
        <dbReference type="ARBA" id="ARBA00012438"/>
    </source>
</evidence>
<feature type="domain" description="Histidine kinase" evidence="11">
    <location>
        <begin position="184"/>
        <end position="398"/>
    </location>
</feature>
<dbReference type="InterPro" id="IPR003661">
    <property type="entry name" value="HisK_dim/P_dom"/>
</dbReference>
<reference evidence="12 14" key="1">
    <citation type="submission" date="2018-03" db="EMBL/GenBank/DDBJ databases">
        <title>Genomic Encyclopedia of Archaeal and Bacterial Type Strains, Phase II (KMG-II): from individual species to whole genera.</title>
        <authorList>
            <person name="Goeker M."/>
        </authorList>
    </citation>
    <scope>NUCLEOTIDE SEQUENCE [LARGE SCALE GENOMIC DNA]</scope>
    <source>
        <strain evidence="12 14">DSM 21548</strain>
    </source>
</reference>
<dbReference type="InterPro" id="IPR050351">
    <property type="entry name" value="BphY/WalK/GraS-like"/>
</dbReference>
<dbReference type="Gene3D" id="3.30.565.10">
    <property type="entry name" value="Histidine kinase-like ATPase, C-terminal domain"/>
    <property type="match status" value="1"/>
</dbReference>
<dbReference type="GO" id="GO:0007234">
    <property type="term" value="P:osmosensory signaling via phosphorelay pathway"/>
    <property type="evidence" value="ECO:0007669"/>
    <property type="project" value="TreeGrafter"/>
</dbReference>
<keyword evidence="8" id="KW-0067">ATP-binding</keyword>
<dbReference type="PANTHER" id="PTHR42878:SF7">
    <property type="entry name" value="SENSOR HISTIDINE KINASE GLRK"/>
    <property type="match status" value="1"/>
</dbReference>
<dbReference type="InterPro" id="IPR004358">
    <property type="entry name" value="Sig_transdc_His_kin-like_C"/>
</dbReference>
<dbReference type="SUPFAM" id="SSF55781">
    <property type="entry name" value="GAF domain-like"/>
    <property type="match status" value="1"/>
</dbReference>
<dbReference type="InterPro" id="IPR005467">
    <property type="entry name" value="His_kinase_dom"/>
</dbReference>
<dbReference type="GO" id="GO:0000156">
    <property type="term" value="F:phosphorelay response regulator activity"/>
    <property type="evidence" value="ECO:0007669"/>
    <property type="project" value="TreeGrafter"/>
</dbReference>
<organism evidence="12 14">
    <name type="scientific">Labedella gwakjiensis</name>
    <dbReference type="NCBI Taxonomy" id="390269"/>
    <lineage>
        <taxon>Bacteria</taxon>
        <taxon>Bacillati</taxon>
        <taxon>Actinomycetota</taxon>
        <taxon>Actinomycetes</taxon>
        <taxon>Micrococcales</taxon>
        <taxon>Microbacteriaceae</taxon>
        <taxon>Labedella</taxon>
    </lineage>
</organism>
<dbReference type="InterPro" id="IPR036890">
    <property type="entry name" value="HATPase_C_sf"/>
</dbReference>
<dbReference type="AlphaFoldDB" id="A0A2P8GYW3"/>
<evidence type="ECO:0000256" key="7">
    <source>
        <dbReference type="ARBA" id="ARBA00022777"/>
    </source>
</evidence>
<dbReference type="EMBL" id="RZGY01000001">
    <property type="protein sequence ID" value="RUQ86410.1"/>
    <property type="molecule type" value="Genomic_DNA"/>
</dbReference>
<sequence length="398" mass="42514">MTVEGARVRTAEEITRRSAIDAYEVVGAPPRADLESLVQLAATLCGVSKAVINIIDDRFQHQVAAVGMEPASCTREDSMCARVFQRPGHVTVRDARLDERFADNPFVTGEVANVRFYASSPLITPAGIPIGTLCVFDEDAKDLDPHTSEALKMLAHQVVDVLELHRISTELEKSNEQLAQFAGQVSHDLRNPLMAVSGFLELATDSPEMVNAPEAAKALARAESAADRMARMITDLLHFARVGGTQPRRVPIDLEDLVSSVLEDLHAPIEQTGATVVVDAPFTIVGDETLLGAVVQNLVANALKFSAVSGAMPRIEVHAHEVSAGWRVSVDDNGPGVPRAQRERVFDLMERAVGDEVAGLGIGLSTCRLIVQAHGGSIGIDDSALGGASVWMVLPSVA</sequence>
<keyword evidence="4" id="KW-0597">Phosphoprotein</keyword>
<dbReference type="Gene3D" id="3.30.450.40">
    <property type="match status" value="1"/>
</dbReference>
<dbReference type="InterPro" id="IPR003018">
    <property type="entry name" value="GAF"/>
</dbReference>
<keyword evidence="5" id="KW-0808">Transferase</keyword>
<evidence type="ECO:0000256" key="10">
    <source>
        <dbReference type="ARBA" id="ARBA00039401"/>
    </source>
</evidence>
<reference evidence="13 15" key="2">
    <citation type="submission" date="2018-12" db="EMBL/GenBank/DDBJ databases">
        <authorList>
            <person name="hu s."/>
            <person name="Xu Y."/>
            <person name="Xu B."/>
            <person name="Li F."/>
        </authorList>
    </citation>
    <scope>NUCLEOTIDE SEQUENCE [LARGE SCALE GENOMIC DNA]</scope>
    <source>
        <strain evidence="13 15">KSW2-17</strain>
    </source>
</reference>
<keyword evidence="15" id="KW-1185">Reference proteome</keyword>
<keyword evidence="7 13" id="KW-0418">Kinase</keyword>
<dbReference type="SMART" id="SM00065">
    <property type="entry name" value="GAF"/>
    <property type="match status" value="1"/>
</dbReference>
<dbReference type="CDD" id="cd00082">
    <property type="entry name" value="HisKA"/>
    <property type="match status" value="1"/>
</dbReference>
<proteinExistence type="predicted"/>
<evidence type="ECO:0000256" key="5">
    <source>
        <dbReference type="ARBA" id="ARBA00022679"/>
    </source>
</evidence>
<evidence type="ECO:0000256" key="9">
    <source>
        <dbReference type="ARBA" id="ARBA00023012"/>
    </source>
</evidence>
<evidence type="ECO:0000313" key="12">
    <source>
        <dbReference type="EMBL" id="PSL39152.1"/>
    </source>
</evidence>
<dbReference type="Pfam" id="PF02518">
    <property type="entry name" value="HATPase_c"/>
    <property type="match status" value="1"/>
</dbReference>
<evidence type="ECO:0000256" key="2">
    <source>
        <dbReference type="ARBA" id="ARBA00004236"/>
    </source>
</evidence>
<dbReference type="InterPro" id="IPR036097">
    <property type="entry name" value="HisK_dim/P_sf"/>
</dbReference>
<comment type="catalytic activity">
    <reaction evidence="1">
        <text>ATP + protein L-histidine = ADP + protein N-phospho-L-histidine.</text>
        <dbReference type="EC" id="2.7.13.3"/>
    </reaction>
</comment>
<dbReference type="SMART" id="SM00388">
    <property type="entry name" value="HisKA"/>
    <property type="match status" value="1"/>
</dbReference>
<dbReference type="Proteomes" id="UP000241203">
    <property type="component" value="Unassembled WGS sequence"/>
</dbReference>
<dbReference type="Gene3D" id="1.10.287.130">
    <property type="match status" value="1"/>
</dbReference>
<protein>
    <recommendedName>
        <fullName evidence="10">Sensor-like histidine kinase SenX3</fullName>
        <ecNumber evidence="3">2.7.13.3</ecNumber>
    </recommendedName>
</protein>
<evidence type="ECO:0000256" key="8">
    <source>
        <dbReference type="ARBA" id="ARBA00022840"/>
    </source>
</evidence>
<dbReference type="EMBL" id="PYAU01000001">
    <property type="protein sequence ID" value="PSL39152.1"/>
    <property type="molecule type" value="Genomic_DNA"/>
</dbReference>
<dbReference type="GO" id="GO:0000155">
    <property type="term" value="F:phosphorelay sensor kinase activity"/>
    <property type="evidence" value="ECO:0007669"/>
    <property type="project" value="InterPro"/>
</dbReference>
<dbReference type="OrthoDB" id="9808408at2"/>
<evidence type="ECO:0000313" key="13">
    <source>
        <dbReference type="EMBL" id="RUQ86410.1"/>
    </source>
</evidence>
<dbReference type="GO" id="GO:0005886">
    <property type="term" value="C:plasma membrane"/>
    <property type="evidence" value="ECO:0007669"/>
    <property type="project" value="UniProtKB-SubCell"/>
</dbReference>
<evidence type="ECO:0000259" key="11">
    <source>
        <dbReference type="PROSITE" id="PS50109"/>
    </source>
</evidence>
<dbReference type="Pfam" id="PF00512">
    <property type="entry name" value="HisKA"/>
    <property type="match status" value="1"/>
</dbReference>
<gene>
    <name evidence="12" type="ORF">CLV49_2786</name>
    <name evidence="13" type="ORF">ELQ93_05305</name>
</gene>
<dbReference type="InterPro" id="IPR003594">
    <property type="entry name" value="HATPase_dom"/>
</dbReference>
<dbReference type="InterPro" id="IPR029016">
    <property type="entry name" value="GAF-like_dom_sf"/>
</dbReference>
<accession>A0A2P8GYW3</accession>
<dbReference type="Proteomes" id="UP000268291">
    <property type="component" value="Unassembled WGS sequence"/>
</dbReference>
<evidence type="ECO:0000256" key="6">
    <source>
        <dbReference type="ARBA" id="ARBA00022741"/>
    </source>
</evidence>
<dbReference type="EC" id="2.7.13.3" evidence="3"/>
<evidence type="ECO:0000313" key="14">
    <source>
        <dbReference type="Proteomes" id="UP000241203"/>
    </source>
</evidence>
<dbReference type="PANTHER" id="PTHR42878">
    <property type="entry name" value="TWO-COMPONENT HISTIDINE KINASE"/>
    <property type="match status" value="1"/>
</dbReference>
<dbReference type="GO" id="GO:0030295">
    <property type="term" value="F:protein kinase activator activity"/>
    <property type="evidence" value="ECO:0007669"/>
    <property type="project" value="TreeGrafter"/>
</dbReference>
<comment type="subcellular location">
    <subcellularLocation>
        <location evidence="2">Cell membrane</location>
    </subcellularLocation>
</comment>
<evidence type="ECO:0000256" key="1">
    <source>
        <dbReference type="ARBA" id="ARBA00000085"/>
    </source>
</evidence>
<keyword evidence="9" id="KW-0902">Two-component regulatory system</keyword>
<comment type="caution">
    <text evidence="12">The sequence shown here is derived from an EMBL/GenBank/DDBJ whole genome shotgun (WGS) entry which is preliminary data.</text>
</comment>
<dbReference type="SUPFAM" id="SSF47384">
    <property type="entry name" value="Homodimeric domain of signal transducing histidine kinase"/>
    <property type="match status" value="1"/>
</dbReference>
<evidence type="ECO:0000256" key="4">
    <source>
        <dbReference type="ARBA" id="ARBA00022553"/>
    </source>
</evidence>